<dbReference type="FunFam" id="1.20.1510.10:FF:000006">
    <property type="entry name" value="Divalent cation efflux transporter"/>
    <property type="match status" value="1"/>
</dbReference>
<dbReference type="SUPFAM" id="SSF160240">
    <property type="entry name" value="Cation efflux protein cytoplasmic domain-like"/>
    <property type="match status" value="2"/>
</dbReference>
<dbReference type="PANTHER" id="PTHR43840:SF50">
    <property type="entry name" value="MANGANESE EFFLUX SYSTEM PROTEIN MNES"/>
    <property type="match status" value="1"/>
</dbReference>
<evidence type="ECO:0000256" key="1">
    <source>
        <dbReference type="ARBA" id="ARBA00004141"/>
    </source>
</evidence>
<dbReference type="Pfam" id="PF16916">
    <property type="entry name" value="ZT_dimer"/>
    <property type="match status" value="1"/>
</dbReference>
<dbReference type="GO" id="GO:0016020">
    <property type="term" value="C:membrane"/>
    <property type="evidence" value="ECO:0007669"/>
    <property type="project" value="UniProtKB-SubCell"/>
</dbReference>
<accession>A0A1V4IU40</accession>
<sequence>MIWGDFLFSNWLVKKFIKDSLNAKSSNVRNTYGLLAGIVGIIVNVILFAVKLSVGIFTNSIAITADAFNNFSDTASSLITIIGFKLSSMPADDEHPFGHGRIEYLSALAVSFMVMFVGIQFVKTSFNRIFNPSKVIFEIVPFILMILSIFVKIWMSKFNSFIGNKINSSALKASSLDALSDVITSSVVALSLLLSKFTSIPVDGYIGMIVAALIVYSGFKLVKETINPLLGEAPDEELVDSIKNNILSYSIISGVHDLIIHNYGPGRCMASIHAEVPANMDITDIHTVIDTAEREVSEKLNIILVIHMDPINVDDNEILETKEHLLQILEEFKMVESIHDFRIVGKGICKNLIFDIVINPSLKIKHNDTVILKEKIQEKVKKRFPEYNCIITVDRNYTSI</sequence>
<feature type="domain" description="Cation efflux protein transmembrane" evidence="8">
    <location>
        <begin position="38"/>
        <end position="230"/>
    </location>
</feature>
<comment type="similarity">
    <text evidence="2">Belongs to the cation diffusion facilitator (CDF) transporter (TC 2.A.4) family.</text>
</comment>
<evidence type="ECO:0000256" key="2">
    <source>
        <dbReference type="ARBA" id="ARBA00008114"/>
    </source>
</evidence>
<dbReference type="Gene3D" id="1.20.1510.10">
    <property type="entry name" value="Cation efflux protein transmembrane domain"/>
    <property type="match status" value="1"/>
</dbReference>
<dbReference type="NCBIfam" id="TIGR01297">
    <property type="entry name" value="CDF"/>
    <property type="match status" value="1"/>
</dbReference>
<evidence type="ECO:0000256" key="6">
    <source>
        <dbReference type="ARBA" id="ARBA00023136"/>
    </source>
</evidence>
<keyword evidence="3" id="KW-0813">Transport</keyword>
<dbReference type="SUPFAM" id="SSF161111">
    <property type="entry name" value="Cation efflux protein transmembrane domain-like"/>
    <property type="match status" value="1"/>
</dbReference>
<evidence type="ECO:0000259" key="8">
    <source>
        <dbReference type="Pfam" id="PF01545"/>
    </source>
</evidence>
<dbReference type="PANTHER" id="PTHR43840">
    <property type="entry name" value="MITOCHONDRIAL METAL TRANSPORTER 1-RELATED"/>
    <property type="match status" value="1"/>
</dbReference>
<dbReference type="InterPro" id="IPR002524">
    <property type="entry name" value="Cation_efflux"/>
</dbReference>
<keyword evidence="11" id="KW-1185">Reference proteome</keyword>
<keyword evidence="5 7" id="KW-1133">Transmembrane helix</keyword>
<dbReference type="EMBL" id="MZGV01000008">
    <property type="protein sequence ID" value="OPJ63561.1"/>
    <property type="molecule type" value="Genomic_DNA"/>
</dbReference>
<feature type="domain" description="Cation efflux protein cytoplasmic" evidence="9">
    <location>
        <begin position="234"/>
        <end position="310"/>
    </location>
</feature>
<comment type="subcellular location">
    <subcellularLocation>
        <location evidence="1">Membrane</location>
        <topology evidence="1">Multi-pass membrane protein</topology>
    </subcellularLocation>
</comment>
<keyword evidence="6 7" id="KW-0472">Membrane</keyword>
<reference evidence="10 11" key="1">
    <citation type="submission" date="2017-03" db="EMBL/GenBank/DDBJ databases">
        <title>Genome sequence of Clostridium oryzae DSM 28571.</title>
        <authorList>
            <person name="Poehlein A."/>
            <person name="Daniel R."/>
        </authorList>
    </citation>
    <scope>NUCLEOTIDE SEQUENCE [LARGE SCALE GENOMIC DNA]</scope>
    <source>
        <strain evidence="10 11">DSM 28571</strain>
    </source>
</reference>
<dbReference type="InterPro" id="IPR027469">
    <property type="entry name" value="Cation_efflux_TMD_sf"/>
</dbReference>
<comment type="caution">
    <text evidence="10">The sequence shown here is derived from an EMBL/GenBank/DDBJ whole genome shotgun (WGS) entry which is preliminary data.</text>
</comment>
<dbReference type="InterPro" id="IPR058533">
    <property type="entry name" value="Cation_efflux_TM"/>
</dbReference>
<evidence type="ECO:0000256" key="4">
    <source>
        <dbReference type="ARBA" id="ARBA00022692"/>
    </source>
</evidence>
<evidence type="ECO:0000256" key="5">
    <source>
        <dbReference type="ARBA" id="ARBA00022989"/>
    </source>
</evidence>
<dbReference type="STRING" id="1450648.CLORY_10690"/>
<evidence type="ECO:0000256" key="3">
    <source>
        <dbReference type="ARBA" id="ARBA00022448"/>
    </source>
</evidence>
<evidence type="ECO:0000256" key="7">
    <source>
        <dbReference type="SAM" id="Phobius"/>
    </source>
</evidence>
<dbReference type="InterPro" id="IPR036837">
    <property type="entry name" value="Cation_efflux_CTD_sf"/>
</dbReference>
<feature type="transmembrane region" description="Helical" evidence="7">
    <location>
        <begin position="200"/>
        <end position="219"/>
    </location>
</feature>
<proteinExistence type="inferred from homology"/>
<feature type="transmembrane region" description="Helical" evidence="7">
    <location>
        <begin position="135"/>
        <end position="155"/>
    </location>
</feature>
<dbReference type="AlphaFoldDB" id="A0A1V4IU40"/>
<dbReference type="InterPro" id="IPR027470">
    <property type="entry name" value="Cation_efflux_CTD"/>
</dbReference>
<evidence type="ECO:0000313" key="10">
    <source>
        <dbReference type="EMBL" id="OPJ63561.1"/>
    </source>
</evidence>
<gene>
    <name evidence="10" type="primary">fieF_1</name>
    <name evidence="10" type="ORF">CLORY_10690</name>
</gene>
<dbReference type="Proteomes" id="UP000190080">
    <property type="component" value="Unassembled WGS sequence"/>
</dbReference>
<feature type="transmembrane region" description="Helical" evidence="7">
    <location>
        <begin position="104"/>
        <end position="123"/>
    </location>
</feature>
<dbReference type="Gene3D" id="3.30.70.1350">
    <property type="entry name" value="Cation efflux protein, cytoplasmic domain"/>
    <property type="match status" value="2"/>
</dbReference>
<dbReference type="Pfam" id="PF01545">
    <property type="entry name" value="Cation_efflux"/>
    <property type="match status" value="1"/>
</dbReference>
<feature type="transmembrane region" description="Helical" evidence="7">
    <location>
        <begin position="31"/>
        <end position="50"/>
    </location>
</feature>
<protein>
    <submittedName>
        <fullName evidence="10">Ferrous-iron efflux pump FieF</fullName>
    </submittedName>
</protein>
<evidence type="ECO:0000259" key="9">
    <source>
        <dbReference type="Pfam" id="PF16916"/>
    </source>
</evidence>
<organism evidence="10 11">
    <name type="scientific">Clostridium oryzae</name>
    <dbReference type="NCBI Taxonomy" id="1450648"/>
    <lineage>
        <taxon>Bacteria</taxon>
        <taxon>Bacillati</taxon>
        <taxon>Bacillota</taxon>
        <taxon>Clostridia</taxon>
        <taxon>Eubacteriales</taxon>
        <taxon>Clostridiaceae</taxon>
        <taxon>Clostridium</taxon>
    </lineage>
</organism>
<evidence type="ECO:0000313" key="11">
    <source>
        <dbReference type="Proteomes" id="UP000190080"/>
    </source>
</evidence>
<name>A0A1V4IU40_9CLOT</name>
<dbReference type="InterPro" id="IPR050291">
    <property type="entry name" value="CDF_Transporter"/>
</dbReference>
<keyword evidence="4 7" id="KW-0812">Transmembrane</keyword>
<dbReference type="GO" id="GO:0008324">
    <property type="term" value="F:monoatomic cation transmembrane transporter activity"/>
    <property type="evidence" value="ECO:0007669"/>
    <property type="project" value="InterPro"/>
</dbReference>